<dbReference type="OrthoDB" id="4142200at2759"/>
<dbReference type="AlphaFoldDB" id="A0A067QP79"/>
<dbReference type="InterPro" id="IPR005828">
    <property type="entry name" value="MFS_sugar_transport-like"/>
</dbReference>
<feature type="transmembrane region" description="Helical" evidence="10">
    <location>
        <begin position="191"/>
        <end position="212"/>
    </location>
</feature>
<dbReference type="FunFam" id="1.20.1250.20:FF:000055">
    <property type="entry name" value="Facilitated trehalose transporter Tret1-2 homolog"/>
    <property type="match status" value="1"/>
</dbReference>
<feature type="region of interest" description="Disordered" evidence="9">
    <location>
        <begin position="1"/>
        <end position="29"/>
    </location>
</feature>
<dbReference type="eggNOG" id="KOG0254">
    <property type="taxonomic scope" value="Eukaryota"/>
</dbReference>
<gene>
    <name evidence="12" type="ORF">L798_15726</name>
</gene>
<feature type="transmembrane region" description="Helical" evidence="10">
    <location>
        <begin position="374"/>
        <end position="399"/>
    </location>
</feature>
<dbReference type="InterPro" id="IPR050549">
    <property type="entry name" value="MFS_Trehalose_Transporter"/>
</dbReference>
<keyword evidence="5 10" id="KW-0472">Membrane</keyword>
<evidence type="ECO:0000256" key="1">
    <source>
        <dbReference type="ARBA" id="ARBA00004651"/>
    </source>
</evidence>
<feature type="transmembrane region" description="Helical" evidence="10">
    <location>
        <begin position="38"/>
        <end position="59"/>
    </location>
</feature>
<keyword evidence="12" id="KW-0762">Sugar transport</keyword>
<keyword evidence="2" id="KW-1003">Cell membrane</keyword>
<feature type="transmembrane region" description="Helical" evidence="10">
    <location>
        <begin position="340"/>
        <end position="362"/>
    </location>
</feature>
<dbReference type="Gene3D" id="1.20.1250.20">
    <property type="entry name" value="MFS general substrate transporter like domains"/>
    <property type="match status" value="1"/>
</dbReference>
<feature type="transmembrane region" description="Helical" evidence="10">
    <location>
        <begin position="138"/>
        <end position="155"/>
    </location>
</feature>
<dbReference type="PANTHER" id="PTHR48021:SF47">
    <property type="entry name" value="GH17672P"/>
    <property type="match status" value="1"/>
</dbReference>
<comment type="similarity">
    <text evidence="7">Belongs to the major facilitator superfamily. Sugar transporter (TC 2.A.1.1) family. Trehalose transporter subfamily.</text>
</comment>
<evidence type="ECO:0000256" key="4">
    <source>
        <dbReference type="ARBA" id="ARBA00022989"/>
    </source>
</evidence>
<comment type="subcellular location">
    <subcellularLocation>
        <location evidence="1">Cell membrane</location>
        <topology evidence="1">Multi-pass membrane protein</topology>
    </subcellularLocation>
</comment>
<dbReference type="OMA" id="AIMGACH"/>
<evidence type="ECO:0000256" key="2">
    <source>
        <dbReference type="ARBA" id="ARBA00022475"/>
    </source>
</evidence>
<dbReference type="EMBL" id="KK853179">
    <property type="protein sequence ID" value="KDR10227.1"/>
    <property type="molecule type" value="Genomic_DNA"/>
</dbReference>
<dbReference type="Pfam" id="PF00083">
    <property type="entry name" value="Sugar_tr"/>
    <property type="match status" value="1"/>
</dbReference>
<keyword evidence="3 10" id="KW-0812">Transmembrane</keyword>
<dbReference type="NCBIfam" id="TIGR00879">
    <property type="entry name" value="SP"/>
    <property type="match status" value="1"/>
</dbReference>
<dbReference type="PRINTS" id="PR00171">
    <property type="entry name" value="SUGRTRNSPORT"/>
</dbReference>
<dbReference type="PROSITE" id="PS50850">
    <property type="entry name" value="MFS"/>
    <property type="match status" value="1"/>
</dbReference>
<evidence type="ECO:0000256" key="8">
    <source>
        <dbReference type="RuleBase" id="RU003346"/>
    </source>
</evidence>
<dbReference type="InterPro" id="IPR020846">
    <property type="entry name" value="MFS_dom"/>
</dbReference>
<evidence type="ECO:0000259" key="11">
    <source>
        <dbReference type="PROSITE" id="PS50850"/>
    </source>
</evidence>
<dbReference type="InterPro" id="IPR044775">
    <property type="entry name" value="MFS_ERD6/Tret1-like"/>
</dbReference>
<protein>
    <submittedName>
        <fullName evidence="12">Solute carrier family 2, facilitated glucose transporter member 8</fullName>
    </submittedName>
</protein>
<evidence type="ECO:0000256" key="5">
    <source>
        <dbReference type="ARBA" id="ARBA00023136"/>
    </source>
</evidence>
<feature type="domain" description="Major facilitator superfamily (MFS) profile" evidence="11">
    <location>
        <begin position="38"/>
        <end position="466"/>
    </location>
</feature>
<evidence type="ECO:0000256" key="7">
    <source>
        <dbReference type="ARBA" id="ARBA00024348"/>
    </source>
</evidence>
<feature type="transmembrane region" description="Helical" evidence="10">
    <location>
        <begin position="79"/>
        <end position="101"/>
    </location>
</feature>
<keyword evidence="8" id="KW-0813">Transport</keyword>
<evidence type="ECO:0000313" key="13">
    <source>
        <dbReference type="Proteomes" id="UP000027135"/>
    </source>
</evidence>
<dbReference type="GO" id="GO:0051119">
    <property type="term" value="F:sugar transmembrane transporter activity"/>
    <property type="evidence" value="ECO:0007669"/>
    <property type="project" value="InterPro"/>
</dbReference>
<feature type="transmembrane region" description="Helical" evidence="10">
    <location>
        <begin position="275"/>
        <end position="297"/>
    </location>
</feature>
<keyword evidence="6" id="KW-0325">Glycoprotein</keyword>
<feature type="transmembrane region" description="Helical" evidence="10">
    <location>
        <begin position="309"/>
        <end position="333"/>
    </location>
</feature>
<dbReference type="SUPFAM" id="SSF103473">
    <property type="entry name" value="MFS general substrate transporter"/>
    <property type="match status" value="1"/>
</dbReference>
<evidence type="ECO:0000256" key="9">
    <source>
        <dbReference type="SAM" id="MobiDB-lite"/>
    </source>
</evidence>
<dbReference type="InterPro" id="IPR003663">
    <property type="entry name" value="Sugar/inositol_transpt"/>
</dbReference>
<feature type="transmembrane region" description="Helical" evidence="10">
    <location>
        <begin position="108"/>
        <end position="132"/>
    </location>
</feature>
<dbReference type="InterPro" id="IPR005829">
    <property type="entry name" value="Sugar_transporter_CS"/>
</dbReference>
<feature type="transmembrane region" description="Helical" evidence="10">
    <location>
        <begin position="443"/>
        <end position="460"/>
    </location>
</feature>
<dbReference type="InParanoid" id="A0A067QP79"/>
<accession>A0A067QP79</accession>
<dbReference type="PANTHER" id="PTHR48021">
    <property type="match status" value="1"/>
</dbReference>
<dbReference type="PROSITE" id="PS00217">
    <property type="entry name" value="SUGAR_TRANSPORT_2"/>
    <property type="match status" value="1"/>
</dbReference>
<reference evidence="12 13" key="1">
    <citation type="journal article" date="2014" name="Nat. Commun.">
        <title>Molecular traces of alternative social organization in a termite genome.</title>
        <authorList>
            <person name="Terrapon N."/>
            <person name="Li C."/>
            <person name="Robertson H.M."/>
            <person name="Ji L."/>
            <person name="Meng X."/>
            <person name="Booth W."/>
            <person name="Chen Z."/>
            <person name="Childers C.P."/>
            <person name="Glastad K.M."/>
            <person name="Gokhale K."/>
            <person name="Gowin J."/>
            <person name="Gronenberg W."/>
            <person name="Hermansen R.A."/>
            <person name="Hu H."/>
            <person name="Hunt B.G."/>
            <person name="Huylmans A.K."/>
            <person name="Khalil S.M."/>
            <person name="Mitchell R.D."/>
            <person name="Munoz-Torres M.C."/>
            <person name="Mustard J.A."/>
            <person name="Pan H."/>
            <person name="Reese J.T."/>
            <person name="Scharf M.E."/>
            <person name="Sun F."/>
            <person name="Vogel H."/>
            <person name="Xiao J."/>
            <person name="Yang W."/>
            <person name="Yang Z."/>
            <person name="Yang Z."/>
            <person name="Zhou J."/>
            <person name="Zhu J."/>
            <person name="Brent C.S."/>
            <person name="Elsik C.G."/>
            <person name="Goodisman M.A."/>
            <person name="Liberles D.A."/>
            <person name="Roe R.M."/>
            <person name="Vargo E.L."/>
            <person name="Vilcinskas A."/>
            <person name="Wang J."/>
            <person name="Bornberg-Bauer E."/>
            <person name="Korb J."/>
            <person name="Zhang G."/>
            <person name="Liebig J."/>
        </authorList>
    </citation>
    <scope>NUCLEOTIDE SEQUENCE [LARGE SCALE GENOMIC DNA]</scope>
    <source>
        <tissue evidence="12">Whole organism</tissue>
    </source>
</reference>
<evidence type="ECO:0000313" key="12">
    <source>
        <dbReference type="EMBL" id="KDR10227.1"/>
    </source>
</evidence>
<evidence type="ECO:0000256" key="3">
    <source>
        <dbReference type="ARBA" id="ARBA00022692"/>
    </source>
</evidence>
<dbReference type="Proteomes" id="UP000027135">
    <property type="component" value="Unassembled WGS sequence"/>
</dbReference>
<sequence length="489" mass="53435">MKELEMPQVNELQGDDNCMETGHPDPPGVKKTDKLPQIMATMAANMIVFSAGTLLTWTSPAAPMLQSHDSPFKVTDREASWVGSLLSLGAAFGGPPFGMLVNKVGRKLAILALSLPITLSWILIVCTTSVTWLYIARFVSGLTLGGVSFVIPIYVAEIVEPCVRGPLSALFQVGFNIGILYAYTVGAAGHYMLLNLMCLAVPILFVLLFIWMPETPQYLLSKGKSAEAAKSLQWLRGRDNNVDHELQQLKEDAETDAKNRGSFKDVLTSPESVKALVISTGLVGFQQLGGICVVLFYTETIFKAVGSTMSASLSSVIVGVVMLIMSFCIMPIMDRAGRRVLLLVSCSFDMLSLLALGLYFFLKEQLQQDVSAISWLPLLCLILYISAYCLGIGPLPWIVMSEVLPPNVKGSVGAIVASFCWITSFILTNSFQTFTDYVGRYCAFWFFALNSGLATLFIYYKVPETKGISLQEIQERLAGKRREISTGSA</sequence>
<dbReference type="InterPro" id="IPR036259">
    <property type="entry name" value="MFS_trans_sf"/>
</dbReference>
<dbReference type="CDD" id="cd17358">
    <property type="entry name" value="MFS_GLUT6_8_Class3_like"/>
    <property type="match status" value="1"/>
</dbReference>
<evidence type="ECO:0000256" key="6">
    <source>
        <dbReference type="ARBA" id="ARBA00023180"/>
    </source>
</evidence>
<name>A0A067QP79_ZOONE</name>
<keyword evidence="4 10" id="KW-1133">Transmembrane helix</keyword>
<organism evidence="12 13">
    <name type="scientific">Zootermopsis nevadensis</name>
    <name type="common">Dampwood termite</name>
    <dbReference type="NCBI Taxonomy" id="136037"/>
    <lineage>
        <taxon>Eukaryota</taxon>
        <taxon>Metazoa</taxon>
        <taxon>Ecdysozoa</taxon>
        <taxon>Arthropoda</taxon>
        <taxon>Hexapoda</taxon>
        <taxon>Insecta</taxon>
        <taxon>Pterygota</taxon>
        <taxon>Neoptera</taxon>
        <taxon>Polyneoptera</taxon>
        <taxon>Dictyoptera</taxon>
        <taxon>Blattodea</taxon>
        <taxon>Blattoidea</taxon>
        <taxon>Termitoidae</taxon>
        <taxon>Termopsidae</taxon>
        <taxon>Zootermopsis</taxon>
    </lineage>
</organism>
<dbReference type="PROSITE" id="PS00216">
    <property type="entry name" value="SUGAR_TRANSPORT_1"/>
    <property type="match status" value="1"/>
</dbReference>
<feature type="transmembrane region" description="Helical" evidence="10">
    <location>
        <begin position="411"/>
        <end position="431"/>
    </location>
</feature>
<dbReference type="GO" id="GO:0005886">
    <property type="term" value="C:plasma membrane"/>
    <property type="evidence" value="ECO:0007669"/>
    <property type="project" value="UniProtKB-SubCell"/>
</dbReference>
<evidence type="ECO:0000256" key="10">
    <source>
        <dbReference type="SAM" id="Phobius"/>
    </source>
</evidence>
<keyword evidence="13" id="KW-1185">Reference proteome</keyword>
<proteinExistence type="inferred from homology"/>